<evidence type="ECO:0000313" key="3">
    <source>
        <dbReference type="Proteomes" id="UP000061432"/>
    </source>
</evidence>
<dbReference type="STRING" id="270351.Maq22A_c23105"/>
<evidence type="ECO:0000256" key="1">
    <source>
        <dbReference type="SAM" id="MobiDB-lite"/>
    </source>
</evidence>
<accession>A0A0C6FWI4</accession>
<dbReference type="RefSeq" id="WP_197682142.1">
    <property type="nucleotide sequence ID" value="NZ_AP014704.1"/>
</dbReference>
<gene>
    <name evidence="2" type="ORF">Maq22A_c23105</name>
</gene>
<proteinExistence type="predicted"/>
<dbReference type="PATRIC" id="fig|270351.10.peg.4454"/>
<feature type="region of interest" description="Disordered" evidence="1">
    <location>
        <begin position="89"/>
        <end position="112"/>
    </location>
</feature>
<dbReference type="KEGG" id="maqu:Maq22A_c23105"/>
<name>A0A0C6FWI4_9HYPH</name>
<reference evidence="3" key="2">
    <citation type="submission" date="2015-01" db="EMBL/GenBank/DDBJ databases">
        <title>Complete genome sequence of Methylobacterium aquaticum strain 22A.</title>
        <authorList>
            <person name="Tani A."/>
            <person name="Ogura Y."/>
            <person name="Hayashi T."/>
        </authorList>
    </citation>
    <scope>NUCLEOTIDE SEQUENCE [LARGE SCALE GENOMIC DNA]</scope>
    <source>
        <strain evidence="3">MA-22A</strain>
    </source>
</reference>
<dbReference type="EMBL" id="AP014704">
    <property type="protein sequence ID" value="BAQ47585.1"/>
    <property type="molecule type" value="Genomic_DNA"/>
</dbReference>
<reference evidence="2 3" key="1">
    <citation type="journal article" date="2015" name="Genome Announc.">
        <title>Complete Genome Sequence of Methylobacterium aquaticum Strain 22A, Isolated from Racomitrium japonicum Moss.</title>
        <authorList>
            <person name="Tani A."/>
            <person name="Ogura Y."/>
            <person name="Hayashi T."/>
            <person name="Kimbara K."/>
        </authorList>
    </citation>
    <scope>NUCLEOTIDE SEQUENCE [LARGE SCALE GENOMIC DNA]</scope>
    <source>
        <strain evidence="2 3">MA-22A</strain>
    </source>
</reference>
<dbReference type="Proteomes" id="UP000061432">
    <property type="component" value="Chromosome"/>
</dbReference>
<protein>
    <submittedName>
        <fullName evidence="2">Uncharacterized protein</fullName>
    </submittedName>
</protein>
<feature type="region of interest" description="Disordered" evidence="1">
    <location>
        <begin position="1"/>
        <end position="24"/>
    </location>
</feature>
<organism evidence="2 3">
    <name type="scientific">Methylobacterium aquaticum</name>
    <dbReference type="NCBI Taxonomy" id="270351"/>
    <lineage>
        <taxon>Bacteria</taxon>
        <taxon>Pseudomonadati</taxon>
        <taxon>Pseudomonadota</taxon>
        <taxon>Alphaproteobacteria</taxon>
        <taxon>Hyphomicrobiales</taxon>
        <taxon>Methylobacteriaceae</taxon>
        <taxon>Methylobacterium</taxon>
    </lineage>
</organism>
<dbReference type="AlphaFoldDB" id="A0A0C6FWI4"/>
<sequence length="112" mass="12657">MRSLSCGERAILEQDGPVEPEPSFADGGIVRRHTARWPLSCDDCPSGRGIRPGERYSIFVGLTDDEYRDFFCERHCDGMSDECRAALPQEERPAPAPARHVHHDYDPDNIPF</sequence>
<evidence type="ECO:0000313" key="2">
    <source>
        <dbReference type="EMBL" id="BAQ47585.1"/>
    </source>
</evidence>